<feature type="domain" description="Alginate lyase 2" evidence="1">
    <location>
        <begin position="31"/>
        <end position="242"/>
    </location>
</feature>
<keyword evidence="2" id="KW-0456">Lyase</keyword>
<evidence type="ECO:0000313" key="2">
    <source>
        <dbReference type="EMBL" id="QDS95320.1"/>
    </source>
</evidence>
<organism evidence="2 3">
    <name type="scientific">Roseimaritima multifibrata</name>
    <dbReference type="NCBI Taxonomy" id="1930274"/>
    <lineage>
        <taxon>Bacteria</taxon>
        <taxon>Pseudomonadati</taxon>
        <taxon>Planctomycetota</taxon>
        <taxon>Planctomycetia</taxon>
        <taxon>Pirellulales</taxon>
        <taxon>Pirellulaceae</taxon>
        <taxon>Roseimaritima</taxon>
    </lineage>
</organism>
<dbReference type="GO" id="GO:0045135">
    <property type="term" value="F:poly(beta-D-mannuronate) lyase activity"/>
    <property type="evidence" value="ECO:0007669"/>
    <property type="project" value="UniProtKB-EC"/>
</dbReference>
<dbReference type="EC" id="4.2.2.3" evidence="2"/>
<dbReference type="KEGG" id="rml:FF011L_41140"/>
<keyword evidence="3" id="KW-1185">Reference proteome</keyword>
<dbReference type="RefSeq" id="WP_246109517.1">
    <property type="nucleotide sequence ID" value="NZ_CP036262.1"/>
</dbReference>
<dbReference type="Proteomes" id="UP000320672">
    <property type="component" value="Chromosome"/>
</dbReference>
<sequence>MNIRFVAVVVGTLLTVGPSGRVLAQVPAEVLDLRVWKLTLPYDTSRKGNPDEVTQPELESFADASCFFVSEAKQAVVFRAVCGGLGTENSKYPRSELREMKADGKDEMKWSTKGTEERVLVVKQAITHTPDVKRHVVCAQIHDADNDLIMVRLENSKLIVERNGADDVMLDKEYRLGEPFQLRIVAGGGRVQLWYNEVQKMDWKIDRSGCYFKVGCYTQSNVKKGDKPTAYGEVEVYELSVQ</sequence>
<proteinExistence type="predicted"/>
<dbReference type="SUPFAM" id="SSF49899">
    <property type="entry name" value="Concanavalin A-like lectins/glucanases"/>
    <property type="match status" value="1"/>
</dbReference>
<dbReference type="EMBL" id="CP036262">
    <property type="protein sequence ID" value="QDS95320.1"/>
    <property type="molecule type" value="Genomic_DNA"/>
</dbReference>
<dbReference type="AlphaFoldDB" id="A0A517MKE9"/>
<evidence type="ECO:0000313" key="3">
    <source>
        <dbReference type="Proteomes" id="UP000320672"/>
    </source>
</evidence>
<evidence type="ECO:0000259" key="1">
    <source>
        <dbReference type="Pfam" id="PF08787"/>
    </source>
</evidence>
<dbReference type="Gene3D" id="2.60.120.200">
    <property type="match status" value="1"/>
</dbReference>
<dbReference type="InterPro" id="IPR014895">
    <property type="entry name" value="Alginate_lyase_2"/>
</dbReference>
<accession>A0A517MKE9</accession>
<name>A0A517MKE9_9BACT</name>
<protein>
    <submittedName>
        <fullName evidence="2">Alginate lyase</fullName>
        <ecNumber evidence="2">4.2.2.3</ecNumber>
    </submittedName>
</protein>
<reference evidence="2 3" key="1">
    <citation type="submission" date="2019-02" db="EMBL/GenBank/DDBJ databases">
        <title>Deep-cultivation of Planctomycetes and their phenomic and genomic characterization uncovers novel biology.</title>
        <authorList>
            <person name="Wiegand S."/>
            <person name="Jogler M."/>
            <person name="Boedeker C."/>
            <person name="Pinto D."/>
            <person name="Vollmers J."/>
            <person name="Rivas-Marin E."/>
            <person name="Kohn T."/>
            <person name="Peeters S.H."/>
            <person name="Heuer A."/>
            <person name="Rast P."/>
            <person name="Oberbeckmann S."/>
            <person name="Bunk B."/>
            <person name="Jeske O."/>
            <person name="Meyerdierks A."/>
            <person name="Storesund J.E."/>
            <person name="Kallscheuer N."/>
            <person name="Luecker S."/>
            <person name="Lage O.M."/>
            <person name="Pohl T."/>
            <person name="Merkel B.J."/>
            <person name="Hornburger P."/>
            <person name="Mueller R.-W."/>
            <person name="Bruemmer F."/>
            <person name="Labrenz M."/>
            <person name="Spormann A.M."/>
            <person name="Op den Camp H."/>
            <person name="Overmann J."/>
            <person name="Amann R."/>
            <person name="Jetten M.S.M."/>
            <person name="Mascher T."/>
            <person name="Medema M.H."/>
            <person name="Devos D.P."/>
            <person name="Kaster A.-K."/>
            <person name="Ovreas L."/>
            <person name="Rohde M."/>
            <person name="Galperin M.Y."/>
            <person name="Jogler C."/>
        </authorList>
    </citation>
    <scope>NUCLEOTIDE SEQUENCE [LARGE SCALE GENOMIC DNA]</scope>
    <source>
        <strain evidence="2 3">FF011L</strain>
    </source>
</reference>
<gene>
    <name evidence="2" type="primary">alyA</name>
    <name evidence="2" type="ORF">FF011L_41140</name>
</gene>
<dbReference type="InterPro" id="IPR013320">
    <property type="entry name" value="ConA-like_dom_sf"/>
</dbReference>
<dbReference type="Pfam" id="PF08787">
    <property type="entry name" value="Alginate_lyase2"/>
    <property type="match status" value="1"/>
</dbReference>